<evidence type="ECO:0000313" key="1">
    <source>
        <dbReference type="EMBL" id="ORZ03827.1"/>
    </source>
</evidence>
<evidence type="ECO:0000313" key="2">
    <source>
        <dbReference type="Proteomes" id="UP000242180"/>
    </source>
</evidence>
<dbReference type="OrthoDB" id="2287221at2759"/>
<name>A0A1X2HWA8_SYNRA</name>
<reference evidence="1 2" key="1">
    <citation type="submission" date="2016-07" db="EMBL/GenBank/DDBJ databases">
        <title>Pervasive Adenine N6-methylation of Active Genes in Fungi.</title>
        <authorList>
            <consortium name="DOE Joint Genome Institute"/>
            <person name="Mondo S.J."/>
            <person name="Dannebaum R.O."/>
            <person name="Kuo R.C."/>
            <person name="Labutti K."/>
            <person name="Haridas S."/>
            <person name="Kuo A."/>
            <person name="Salamov A."/>
            <person name="Ahrendt S.R."/>
            <person name="Lipzen A."/>
            <person name="Sullivan W."/>
            <person name="Andreopoulos W.B."/>
            <person name="Clum A."/>
            <person name="Lindquist E."/>
            <person name="Daum C."/>
            <person name="Ramamoorthy G.K."/>
            <person name="Gryganskyi A."/>
            <person name="Culley D."/>
            <person name="Magnuson J.K."/>
            <person name="James T.Y."/>
            <person name="O'Malley M.A."/>
            <person name="Stajich J.E."/>
            <person name="Spatafora J.W."/>
            <person name="Visel A."/>
            <person name="Grigoriev I.V."/>
        </authorList>
    </citation>
    <scope>NUCLEOTIDE SEQUENCE [LARGE SCALE GENOMIC DNA]</scope>
    <source>
        <strain evidence="1 2">NRRL 2496</strain>
    </source>
</reference>
<organism evidence="1 2">
    <name type="scientific">Syncephalastrum racemosum</name>
    <name type="common">Filamentous fungus</name>
    <dbReference type="NCBI Taxonomy" id="13706"/>
    <lineage>
        <taxon>Eukaryota</taxon>
        <taxon>Fungi</taxon>
        <taxon>Fungi incertae sedis</taxon>
        <taxon>Mucoromycota</taxon>
        <taxon>Mucoromycotina</taxon>
        <taxon>Mucoromycetes</taxon>
        <taxon>Mucorales</taxon>
        <taxon>Syncephalastraceae</taxon>
        <taxon>Syncephalastrum</taxon>
    </lineage>
</organism>
<comment type="caution">
    <text evidence="1">The sequence shown here is derived from an EMBL/GenBank/DDBJ whole genome shotgun (WGS) entry which is preliminary data.</text>
</comment>
<dbReference type="Proteomes" id="UP000242180">
    <property type="component" value="Unassembled WGS sequence"/>
</dbReference>
<keyword evidence="2" id="KW-1185">Reference proteome</keyword>
<sequence>MDISDDACSKLARIVTSVDSKQFAKDDADIELLMLGKSMCPIGRCLARGVSAAMRCSPLAAIEKKPSIGKYASVMLMLLDFGPSLGYGEVKTTRRTTDNHALCRDLCVWER</sequence>
<protein>
    <submittedName>
        <fullName evidence="1">Uncharacterized protein</fullName>
    </submittedName>
</protein>
<dbReference type="EMBL" id="MCGN01000001">
    <property type="protein sequence ID" value="ORZ03827.1"/>
    <property type="molecule type" value="Genomic_DNA"/>
</dbReference>
<accession>A0A1X2HWA8</accession>
<dbReference type="AlphaFoldDB" id="A0A1X2HWA8"/>
<dbReference type="InParanoid" id="A0A1X2HWA8"/>
<dbReference type="STRING" id="13706.A0A1X2HWA8"/>
<gene>
    <name evidence="1" type="ORF">BCR43DRAFT_510836</name>
</gene>
<proteinExistence type="predicted"/>